<dbReference type="STRING" id="643648.Slip_0268"/>
<dbReference type="Proteomes" id="UP000000378">
    <property type="component" value="Chromosome"/>
</dbReference>
<dbReference type="AlphaFoldDB" id="D7CJU1"/>
<sequence>MRRINTRTARLISVLVLVTFVLSFLVVASAAWAATGTITGSVVNIRSGPGTNYTKVGAITKGAQVEVIKQAGDWCQIRFAGNKTGWVSSSLISVKATSQSQPVVSTTSSSTVSATGSGTTTVEVTGTTVNLRQGPGTSYKVVGKVSKGTVLTVVDKSGDWYKITGQGIPVGYISSSLVKIRNNVATTGSSSTQGSVAQGTQNKAALVTGQVVNLRSGPGTSYSKVGQLVKGDTVQVLKSSSDWYLVKTESGAQGWVAGWLVQVVTSGSTPNMNQNTNQTADPPSNSASGGTTPNAPSNSQEPEASLPSRGSERYEPQPEPEPSPPETVPVVEGELTGITEIVAGNIQIVTVSLSVGTAYETKSESGHFVLTLKGIRKNSVGDVIGLDGKGATQVQVEERMEQYPITLLTFATIGKPVFGVTPSQGGKELKVFIKADLSARRTGQVRVVLDPGHGGKDPGAIGPAGTQEKDINLPIALEVGRILSLDGIDVAYTRTADVYLSLAERSQVANNADADLFVSIHCNGSTSPDKQGISTYYYAPADNQVLYSQEGDRRLLASSIQKALLSELARGDMGVRQGNFAVLRETVIPCALVETLFITNPEEETLLAQTSIQLRAAAAIAQGIKDYLVSIGRK</sequence>
<evidence type="ECO:0000256" key="3">
    <source>
        <dbReference type="SAM" id="MobiDB-lite"/>
    </source>
</evidence>
<dbReference type="InterPro" id="IPR050695">
    <property type="entry name" value="N-acetylmuramoyl_amidase_3"/>
</dbReference>
<evidence type="ECO:0000256" key="4">
    <source>
        <dbReference type="SAM" id="SignalP"/>
    </source>
</evidence>
<reference evidence="6 7" key="2">
    <citation type="journal article" date="2010" name="Stand. Genomic Sci.">
        <title>Complete genome sequence of Syntrophothermus lipocalidus type strain (TGB-C1).</title>
        <authorList>
            <person name="Djao O.D."/>
            <person name="Zhang X."/>
            <person name="Lucas S."/>
            <person name="Lapidus A."/>
            <person name="Del Rio T.G."/>
            <person name="Nolan M."/>
            <person name="Tice H."/>
            <person name="Cheng J.F."/>
            <person name="Han C."/>
            <person name="Tapia R."/>
            <person name="Goodwin L."/>
            <person name="Pitluck S."/>
            <person name="Liolios K."/>
            <person name="Ivanova N."/>
            <person name="Mavromatis K."/>
            <person name="Mikhailova N."/>
            <person name="Ovchinnikova G."/>
            <person name="Pati A."/>
            <person name="Brambilla E."/>
            <person name="Chen A."/>
            <person name="Palaniappan K."/>
            <person name="Land M."/>
            <person name="Hauser L."/>
            <person name="Chang Y.J."/>
            <person name="Jeffries C.D."/>
            <person name="Rohde M."/>
            <person name="Sikorski J."/>
            <person name="Spring S."/>
            <person name="Goker M."/>
            <person name="Detter J.C."/>
            <person name="Woyke T."/>
            <person name="Bristow J."/>
            <person name="Eisen J.A."/>
            <person name="Markowitz V."/>
            <person name="Hugenholtz P."/>
            <person name="Kyrpides N.C."/>
            <person name="Klenk H.P."/>
        </authorList>
    </citation>
    <scope>NUCLEOTIDE SEQUENCE [LARGE SCALE GENOMIC DNA]</scope>
    <source>
        <strain evidence="7">DSM 12680 / TGB-C1</strain>
    </source>
</reference>
<dbReference type="KEGG" id="slp:Slip_0268"/>
<keyword evidence="7" id="KW-1185">Reference proteome</keyword>
<feature type="domain" description="SH3b" evidence="5">
    <location>
        <begin position="119"/>
        <end position="182"/>
    </location>
</feature>
<dbReference type="GO" id="GO:0030288">
    <property type="term" value="C:outer membrane-bounded periplasmic space"/>
    <property type="evidence" value="ECO:0007669"/>
    <property type="project" value="TreeGrafter"/>
</dbReference>
<dbReference type="Gene3D" id="2.30.30.40">
    <property type="entry name" value="SH3 Domains"/>
    <property type="match status" value="3"/>
</dbReference>
<dbReference type="GO" id="GO:0009253">
    <property type="term" value="P:peptidoglycan catabolic process"/>
    <property type="evidence" value="ECO:0007669"/>
    <property type="project" value="InterPro"/>
</dbReference>
<dbReference type="RefSeq" id="WP_013174457.1">
    <property type="nucleotide sequence ID" value="NC_014220.1"/>
</dbReference>
<dbReference type="InterPro" id="IPR036028">
    <property type="entry name" value="SH3-like_dom_sf"/>
</dbReference>
<keyword evidence="4" id="KW-0732">Signal</keyword>
<dbReference type="Gene3D" id="3.40.630.40">
    <property type="entry name" value="Zn-dependent exopeptidases"/>
    <property type="match status" value="1"/>
</dbReference>
<evidence type="ECO:0000256" key="1">
    <source>
        <dbReference type="ARBA" id="ARBA00022801"/>
    </source>
</evidence>
<dbReference type="InterPro" id="IPR002508">
    <property type="entry name" value="MurNAc-LAA_cat"/>
</dbReference>
<feature type="signal peptide" evidence="4">
    <location>
        <begin position="1"/>
        <end position="33"/>
    </location>
</feature>
<dbReference type="SMART" id="SM00646">
    <property type="entry name" value="Ami_3"/>
    <property type="match status" value="1"/>
</dbReference>
<feature type="domain" description="SH3b" evidence="5">
    <location>
        <begin position="202"/>
        <end position="264"/>
    </location>
</feature>
<evidence type="ECO:0000256" key="2">
    <source>
        <dbReference type="ARBA" id="ARBA00023316"/>
    </source>
</evidence>
<dbReference type="eggNOG" id="COG4991">
    <property type="taxonomic scope" value="Bacteria"/>
</dbReference>
<dbReference type="EMBL" id="CP002048">
    <property type="protein sequence ID" value="ADI01055.1"/>
    <property type="molecule type" value="Genomic_DNA"/>
</dbReference>
<feature type="region of interest" description="Disordered" evidence="3">
    <location>
        <begin position="268"/>
        <end position="329"/>
    </location>
</feature>
<dbReference type="eggNOG" id="COG3103">
    <property type="taxonomic scope" value="Bacteria"/>
</dbReference>
<name>D7CJU1_SYNLT</name>
<feature type="compositionally biased region" description="Pro residues" evidence="3">
    <location>
        <begin position="317"/>
        <end position="327"/>
    </location>
</feature>
<dbReference type="SMART" id="SM00287">
    <property type="entry name" value="SH3b"/>
    <property type="match status" value="3"/>
</dbReference>
<keyword evidence="1 6" id="KW-0378">Hydrolase</keyword>
<feature type="compositionally biased region" description="Polar residues" evidence="3">
    <location>
        <begin position="268"/>
        <end position="302"/>
    </location>
</feature>
<dbReference type="PROSITE" id="PS51781">
    <property type="entry name" value="SH3B"/>
    <property type="match status" value="3"/>
</dbReference>
<feature type="domain" description="SH3b" evidence="5">
    <location>
        <begin position="33"/>
        <end position="96"/>
    </location>
</feature>
<organism evidence="6 7">
    <name type="scientific">Syntrophothermus lipocalidus (strain DSM 12680 / TGB-C1)</name>
    <dbReference type="NCBI Taxonomy" id="643648"/>
    <lineage>
        <taxon>Bacteria</taxon>
        <taxon>Bacillati</taxon>
        <taxon>Bacillota</taxon>
        <taxon>Clostridia</taxon>
        <taxon>Eubacteriales</taxon>
        <taxon>Syntrophomonadaceae</taxon>
        <taxon>Syntrophothermus</taxon>
    </lineage>
</organism>
<evidence type="ECO:0000259" key="5">
    <source>
        <dbReference type="PROSITE" id="PS51781"/>
    </source>
</evidence>
<feature type="chain" id="PRO_5003093925" evidence="4">
    <location>
        <begin position="34"/>
        <end position="634"/>
    </location>
</feature>
<dbReference type="eggNOG" id="COG0860">
    <property type="taxonomic scope" value="Bacteria"/>
</dbReference>
<dbReference type="SUPFAM" id="SSF50044">
    <property type="entry name" value="SH3-domain"/>
    <property type="match status" value="1"/>
</dbReference>
<proteinExistence type="predicted"/>
<keyword evidence="2" id="KW-0961">Cell wall biogenesis/degradation</keyword>
<dbReference type="InterPro" id="IPR003646">
    <property type="entry name" value="SH3-like_bac-type"/>
</dbReference>
<dbReference type="GO" id="GO:0008745">
    <property type="term" value="F:N-acetylmuramoyl-L-alanine amidase activity"/>
    <property type="evidence" value="ECO:0007669"/>
    <property type="project" value="InterPro"/>
</dbReference>
<protein>
    <submittedName>
        <fullName evidence="6">Cell wall hydrolase/autolysin</fullName>
    </submittedName>
</protein>
<dbReference type="CDD" id="cd02696">
    <property type="entry name" value="MurNAc-LAA"/>
    <property type="match status" value="1"/>
</dbReference>
<dbReference type="SUPFAM" id="SSF53187">
    <property type="entry name" value="Zn-dependent exopeptidases"/>
    <property type="match status" value="1"/>
</dbReference>
<dbReference type="PANTHER" id="PTHR30404:SF0">
    <property type="entry name" value="N-ACETYLMURAMOYL-L-ALANINE AMIDASE AMIC"/>
    <property type="match status" value="1"/>
</dbReference>
<reference evidence="7" key="1">
    <citation type="journal article" date="2010" name="Stand. Genomic Sci.">
        <title>Complete genome sequence of Syntrophothermus lipocalidus type strain (TGB-C1T).</title>
        <authorList>
            <consortium name="US DOE Joint Genome Institute (JGI-PGF)"/>
            <person name="Djao O."/>
            <person name="Zhang X."/>
            <person name="Lucas S."/>
            <person name="Lapidus A."/>
            <person name="Glavina Del Rio T."/>
            <person name="Nolan M."/>
            <person name="Tice H."/>
            <person name="Cheng J."/>
            <person name="Han C."/>
            <person name="Tapia R."/>
            <person name="Goodwin L."/>
            <person name="Pitluck S."/>
            <person name="Liolios K."/>
            <person name="Ivanova N."/>
            <person name="Mavromatis K."/>
            <person name="Mikhailova N."/>
            <person name="Ovchinnikova G."/>
            <person name="Pati A."/>
            <person name="Brambilla E."/>
            <person name="Chen A."/>
            <person name="Palaniappan K."/>
            <person name="Land M."/>
            <person name="Hauser L."/>
            <person name="Chang Y."/>
            <person name="Jeffries C."/>
            <person name="Rohde M."/>
            <person name="Sikorski J."/>
            <person name="Spring S."/>
            <person name="Goker M."/>
            <person name="Detter J."/>
            <person name="Woyke T."/>
            <person name="Bristow J."/>
            <person name="Eisen J."/>
            <person name="Markowitz V."/>
            <person name="Hugenholtz P."/>
            <person name="Kyrpides N."/>
            <person name="Klenk H."/>
        </authorList>
    </citation>
    <scope>NUCLEOTIDE SEQUENCE [LARGE SCALE GENOMIC DNA]</scope>
    <source>
        <strain evidence="7">DSM 12680 / TGB-C1</strain>
    </source>
</reference>
<dbReference type="Pfam" id="PF01520">
    <property type="entry name" value="Amidase_3"/>
    <property type="match status" value="1"/>
</dbReference>
<dbReference type="OrthoDB" id="9813450at2"/>
<dbReference type="PANTHER" id="PTHR30404">
    <property type="entry name" value="N-ACETYLMURAMOYL-L-ALANINE AMIDASE"/>
    <property type="match status" value="1"/>
</dbReference>
<dbReference type="GO" id="GO:0071555">
    <property type="term" value="P:cell wall organization"/>
    <property type="evidence" value="ECO:0007669"/>
    <property type="project" value="UniProtKB-KW"/>
</dbReference>
<dbReference type="CDD" id="cd00174">
    <property type="entry name" value="SH3"/>
    <property type="match status" value="1"/>
</dbReference>
<dbReference type="Pfam" id="PF08239">
    <property type="entry name" value="SH3_3"/>
    <property type="match status" value="3"/>
</dbReference>
<evidence type="ECO:0000313" key="6">
    <source>
        <dbReference type="EMBL" id="ADI01055.1"/>
    </source>
</evidence>
<accession>D7CJU1</accession>
<evidence type="ECO:0000313" key="7">
    <source>
        <dbReference type="Proteomes" id="UP000000378"/>
    </source>
</evidence>
<dbReference type="HOGENOM" id="CLU_014322_10_1_9"/>
<gene>
    <name evidence="6" type="ordered locus">Slip_0268</name>
</gene>